<reference evidence="3" key="1">
    <citation type="submission" date="2021-01" db="EMBL/GenBank/DDBJ databases">
        <authorList>
            <person name="Corre E."/>
            <person name="Pelletier E."/>
            <person name="Niang G."/>
            <person name="Scheremetjew M."/>
            <person name="Finn R."/>
            <person name="Kale V."/>
            <person name="Holt S."/>
            <person name="Cochrane G."/>
            <person name="Meng A."/>
            <person name="Brown T."/>
            <person name="Cohen L."/>
        </authorList>
    </citation>
    <scope>NUCLEOTIDE SEQUENCE</scope>
    <source>
        <strain evidence="3">CCMP325</strain>
    </source>
</reference>
<evidence type="ECO:0000256" key="2">
    <source>
        <dbReference type="SAM" id="Phobius"/>
    </source>
</evidence>
<feature type="compositionally biased region" description="Basic and acidic residues" evidence="1">
    <location>
        <begin position="1"/>
        <end position="22"/>
    </location>
</feature>
<evidence type="ECO:0000313" key="3">
    <source>
        <dbReference type="EMBL" id="CAD8467542.1"/>
    </source>
</evidence>
<evidence type="ECO:0000256" key="1">
    <source>
        <dbReference type="SAM" id="MobiDB-lite"/>
    </source>
</evidence>
<keyword evidence="2" id="KW-0812">Transmembrane</keyword>
<dbReference type="EMBL" id="HBEO01001983">
    <property type="protein sequence ID" value="CAD8467542.1"/>
    <property type="molecule type" value="Transcribed_RNA"/>
</dbReference>
<organism evidence="3">
    <name type="scientific">Hanusia phi</name>
    <dbReference type="NCBI Taxonomy" id="3032"/>
    <lineage>
        <taxon>Eukaryota</taxon>
        <taxon>Cryptophyceae</taxon>
        <taxon>Pyrenomonadales</taxon>
        <taxon>Geminigeraceae</taxon>
        <taxon>Hanusia</taxon>
    </lineage>
</organism>
<protein>
    <submittedName>
        <fullName evidence="3">Uncharacterized protein</fullName>
    </submittedName>
</protein>
<feature type="region of interest" description="Disordered" evidence="1">
    <location>
        <begin position="1"/>
        <end position="25"/>
    </location>
</feature>
<keyword evidence="2" id="KW-0472">Membrane</keyword>
<keyword evidence="2" id="KW-1133">Transmembrane helix</keyword>
<gene>
    <name evidence="3" type="ORF">HPHI1048_LOCUS1424</name>
</gene>
<feature type="region of interest" description="Disordered" evidence="1">
    <location>
        <begin position="187"/>
        <end position="228"/>
    </location>
</feature>
<name>A0A7S0H5W0_9CRYP</name>
<sequence>MTVSNKDREKPKVENKCKHDPSQWRSSNQLNPTICTVMLGRKTESDVRQAMEHFSQIGQCQCGKKVILCKFCPLSGDKLAGRLPKNCGQRTPNPIIFDNRATKNAIESHSNGAYHRYWKSIHDRMVSEGPIDLTEPLNDFPDCSSGSPSILESEISFPSPNSELFMNYSNQLQPFSESPMEEMIHDEHTSRCEQSGSVGMSPSNESQWLDGSVSESKNPTPNQEVESAEDAWFEMQAKVLREKNMKTAADIAWKSFSMDSTPVNGSARTSAHTGDHSYASDPTKILPSINLENDYMSFVKLHGLTNGWPDFVFQEDFIKPSLSEVVAYAKKHKHLPGVIPEKYINEGDFSCQREIASVLQYVEMLVLWAKELSDGNKLLEEQIDRFKKAHSTGDEKELMMKISRLLSNIVTKRCIQQLQLSRPQGGELLQWMRENGLICFARVFAKNGLHSLEHVANLDQQDCENLTVSLETLGSIGKRIELQIAVQNLQGDIRAKDMNFRLHRFSDCKIPLWSAWSSAAAVEILLTKFYVQIPLVFLGVFLVLRTLFAFASVCMPSYFRIASQHAPATMVMITDWPLHLVEGLLWLVTVYEARMKCPMAARNVALFNLKLTTYHLYLQTLLEVKDVMSSCSAQTCRWDGSRGEGLVQDLLVLPAISLISFGCSNLQPRLLLFLMIIGCYLLAVIAPIYWNLDRFKALLNVGVGAALLLMCASCKCFEWVVMKNQRKQQEEQVQLYKREWGSQVEIEGNKELIARLKYDADRINNVITEQYRSCFASATRTGNWRFRSLFAEPVGRFSFQGKVRQCTRDFGHLFSEASSINDHFHEFMSELLQKKFCGGIGLSKAAMRDDKKLRERLESLQSASMLGEVRVDGCDKMLFVRGPIKQPARAIQKCVRVYGRDSGCLTDLVRATVIVESLAQVEEILSFLERSSIVGVNRTLKELSEEAVRENADEVVFFRMTRVKNYFEDDRTDSDANLTLKMLSINLEIGWIFENDKCMVLPVEDWDLKTAETHICELQVHLLPLFDKHQEMMKFVIENRKALAR</sequence>
<dbReference type="AlphaFoldDB" id="A0A7S0H5W0"/>
<accession>A0A7S0H5W0</accession>
<feature type="transmembrane region" description="Helical" evidence="2">
    <location>
        <begin position="529"/>
        <end position="551"/>
    </location>
</feature>
<feature type="compositionally biased region" description="Polar residues" evidence="1">
    <location>
        <begin position="192"/>
        <end position="225"/>
    </location>
</feature>
<feature type="transmembrane region" description="Helical" evidence="2">
    <location>
        <begin position="670"/>
        <end position="692"/>
    </location>
</feature>
<proteinExistence type="predicted"/>
<feature type="transmembrane region" description="Helical" evidence="2">
    <location>
        <begin position="698"/>
        <end position="721"/>
    </location>
</feature>